<dbReference type="AlphaFoldDB" id="A0A843XGN0"/>
<dbReference type="Proteomes" id="UP000652761">
    <property type="component" value="Unassembled WGS sequence"/>
</dbReference>
<comment type="caution">
    <text evidence="1">The sequence shown here is derived from an EMBL/GenBank/DDBJ whole genome shotgun (WGS) entry which is preliminary data.</text>
</comment>
<dbReference type="EMBL" id="NMUH01008350">
    <property type="protein sequence ID" value="MQM18659.1"/>
    <property type="molecule type" value="Genomic_DNA"/>
</dbReference>
<protein>
    <submittedName>
        <fullName evidence="1">Uncharacterized protein</fullName>
    </submittedName>
</protein>
<gene>
    <name evidence="1" type="ORF">Taro_051653</name>
</gene>
<proteinExistence type="predicted"/>
<evidence type="ECO:0000313" key="2">
    <source>
        <dbReference type="Proteomes" id="UP000652761"/>
    </source>
</evidence>
<accession>A0A843XGN0</accession>
<organism evidence="1 2">
    <name type="scientific">Colocasia esculenta</name>
    <name type="common">Wild taro</name>
    <name type="synonym">Arum esculentum</name>
    <dbReference type="NCBI Taxonomy" id="4460"/>
    <lineage>
        <taxon>Eukaryota</taxon>
        <taxon>Viridiplantae</taxon>
        <taxon>Streptophyta</taxon>
        <taxon>Embryophyta</taxon>
        <taxon>Tracheophyta</taxon>
        <taxon>Spermatophyta</taxon>
        <taxon>Magnoliopsida</taxon>
        <taxon>Liliopsida</taxon>
        <taxon>Araceae</taxon>
        <taxon>Aroideae</taxon>
        <taxon>Colocasieae</taxon>
        <taxon>Colocasia</taxon>
    </lineage>
</organism>
<name>A0A843XGN0_COLES</name>
<evidence type="ECO:0000313" key="1">
    <source>
        <dbReference type="EMBL" id="MQM18659.1"/>
    </source>
</evidence>
<reference evidence="1" key="1">
    <citation type="submission" date="2017-07" db="EMBL/GenBank/DDBJ databases">
        <title>Taro Niue Genome Assembly and Annotation.</title>
        <authorList>
            <person name="Atibalentja N."/>
            <person name="Keating K."/>
            <person name="Fields C.J."/>
        </authorList>
    </citation>
    <scope>NUCLEOTIDE SEQUENCE</scope>
    <source>
        <strain evidence="1">Niue_2</strain>
        <tissue evidence="1">Leaf</tissue>
    </source>
</reference>
<sequence length="22" mass="2869">MWESMVRGDLRRPWRTDRDRHL</sequence>
<keyword evidence="2" id="KW-1185">Reference proteome</keyword>